<organism evidence="2 3">
    <name type="scientific">Araneus ventricosus</name>
    <name type="common">Orbweaver spider</name>
    <name type="synonym">Epeira ventricosa</name>
    <dbReference type="NCBI Taxonomy" id="182803"/>
    <lineage>
        <taxon>Eukaryota</taxon>
        <taxon>Metazoa</taxon>
        <taxon>Ecdysozoa</taxon>
        <taxon>Arthropoda</taxon>
        <taxon>Chelicerata</taxon>
        <taxon>Arachnida</taxon>
        <taxon>Araneae</taxon>
        <taxon>Araneomorphae</taxon>
        <taxon>Entelegynae</taxon>
        <taxon>Araneoidea</taxon>
        <taxon>Araneidae</taxon>
        <taxon>Araneus</taxon>
    </lineage>
</organism>
<name>A0A4Y2BFN7_ARAVE</name>
<sequence>MCILSATETINKRAFLLQLSKGLQRILSLLENKKKKRNRAKKYIYLGLTSSSSVQQGKRRPRWPSCKVSALGPEGFQVRNPILLKIRHVLGLLHVKSYVREPSVLPLVWCGSSEKEGVPAQVSSSSSDQGSKLRDPSQNSPRVASKRDVNITKTKARREENSQIARTFAAGLIFT</sequence>
<keyword evidence="3" id="KW-1185">Reference proteome</keyword>
<comment type="caution">
    <text evidence="2">The sequence shown here is derived from an EMBL/GenBank/DDBJ whole genome shotgun (WGS) entry which is preliminary data.</text>
</comment>
<evidence type="ECO:0000313" key="2">
    <source>
        <dbReference type="EMBL" id="GBL90557.1"/>
    </source>
</evidence>
<proteinExistence type="predicted"/>
<feature type="region of interest" description="Disordered" evidence="1">
    <location>
        <begin position="117"/>
        <end position="160"/>
    </location>
</feature>
<dbReference type="EMBL" id="BGPR01000072">
    <property type="protein sequence ID" value="GBL90557.1"/>
    <property type="molecule type" value="Genomic_DNA"/>
</dbReference>
<gene>
    <name evidence="2" type="ORF">AVEN_179468_1</name>
</gene>
<evidence type="ECO:0000256" key="1">
    <source>
        <dbReference type="SAM" id="MobiDB-lite"/>
    </source>
</evidence>
<protein>
    <submittedName>
        <fullName evidence="2">Uncharacterized protein</fullName>
    </submittedName>
</protein>
<reference evidence="2 3" key="1">
    <citation type="journal article" date="2019" name="Sci. Rep.">
        <title>Orb-weaving spider Araneus ventricosus genome elucidates the spidroin gene catalogue.</title>
        <authorList>
            <person name="Kono N."/>
            <person name="Nakamura H."/>
            <person name="Ohtoshi R."/>
            <person name="Moran D.A.P."/>
            <person name="Shinohara A."/>
            <person name="Yoshida Y."/>
            <person name="Fujiwara M."/>
            <person name="Mori M."/>
            <person name="Tomita M."/>
            <person name="Arakawa K."/>
        </authorList>
    </citation>
    <scope>NUCLEOTIDE SEQUENCE [LARGE SCALE GENOMIC DNA]</scope>
</reference>
<dbReference type="Proteomes" id="UP000499080">
    <property type="component" value="Unassembled WGS sequence"/>
</dbReference>
<accession>A0A4Y2BFN7</accession>
<dbReference type="AlphaFoldDB" id="A0A4Y2BFN7"/>
<evidence type="ECO:0000313" key="3">
    <source>
        <dbReference type="Proteomes" id="UP000499080"/>
    </source>
</evidence>